<keyword evidence="1" id="KW-0732">Signal</keyword>
<dbReference type="AlphaFoldDB" id="A0A9P7BBR3"/>
<reference evidence="2 3" key="1">
    <citation type="submission" date="2020-11" db="EMBL/GenBank/DDBJ databases">
        <title>Kefir isolates.</title>
        <authorList>
            <person name="Marcisauskas S."/>
            <person name="Kim Y."/>
            <person name="Blasche S."/>
        </authorList>
    </citation>
    <scope>NUCLEOTIDE SEQUENCE [LARGE SCALE GENOMIC DNA]</scope>
    <source>
        <strain evidence="2 3">OG2</strain>
    </source>
</reference>
<dbReference type="EMBL" id="PUHR01000017">
    <property type="protein sequence ID" value="KAG0670982.1"/>
    <property type="molecule type" value="Genomic_DNA"/>
</dbReference>
<comment type="caution">
    <text evidence="2">The sequence shown here is derived from an EMBL/GenBank/DDBJ whole genome shotgun (WGS) entry which is preliminary data.</text>
</comment>
<feature type="chain" id="PRO_5040394692" evidence="1">
    <location>
        <begin position="19"/>
        <end position="199"/>
    </location>
</feature>
<name>A0A9P7BBR3_MAUEX</name>
<sequence length="199" mass="20949">MLFSKSITLLSICASALAAFNNDTAAYNAPVDKTTTTLSPVTSVEAKTTTWTLSDETTTSYYTFTFYQTHTLPASNQITTTVAAENKNSVVTTVSSAASSEETTFITSTLYSTITQGYSNATISSAQATSIAITTDSATISNASADSNVKTVYVTLEPVTSYVTITADPVTQFVTVTADPVKATLSSSQGQWTNNTITN</sequence>
<keyword evidence="3" id="KW-1185">Reference proteome</keyword>
<evidence type="ECO:0000313" key="3">
    <source>
        <dbReference type="Proteomes" id="UP000750334"/>
    </source>
</evidence>
<gene>
    <name evidence="2" type="ORF">C6P45_001489</name>
</gene>
<feature type="signal peptide" evidence="1">
    <location>
        <begin position="1"/>
        <end position="18"/>
    </location>
</feature>
<evidence type="ECO:0000313" key="2">
    <source>
        <dbReference type="EMBL" id="KAG0670982.1"/>
    </source>
</evidence>
<dbReference type="Proteomes" id="UP000750334">
    <property type="component" value="Unassembled WGS sequence"/>
</dbReference>
<accession>A0A9P7BBR3</accession>
<organism evidence="2 3">
    <name type="scientific">Maudiozyma exigua</name>
    <name type="common">Yeast</name>
    <name type="synonym">Kazachstania exigua</name>
    <dbReference type="NCBI Taxonomy" id="34358"/>
    <lineage>
        <taxon>Eukaryota</taxon>
        <taxon>Fungi</taxon>
        <taxon>Dikarya</taxon>
        <taxon>Ascomycota</taxon>
        <taxon>Saccharomycotina</taxon>
        <taxon>Saccharomycetes</taxon>
        <taxon>Saccharomycetales</taxon>
        <taxon>Saccharomycetaceae</taxon>
        <taxon>Maudiozyma</taxon>
    </lineage>
</organism>
<dbReference type="OrthoDB" id="4069937at2759"/>
<evidence type="ECO:0000256" key="1">
    <source>
        <dbReference type="SAM" id="SignalP"/>
    </source>
</evidence>
<proteinExistence type="predicted"/>
<protein>
    <submittedName>
        <fullName evidence="2">Uncharacterized protein</fullName>
    </submittedName>
</protein>